<proteinExistence type="predicted"/>
<dbReference type="EMBL" id="JBEZVI010000015">
    <property type="protein sequence ID" value="MEU3712214.1"/>
    <property type="molecule type" value="Genomic_DNA"/>
</dbReference>
<sequence>MRKTNRRLTAWATALATAVGATVIFTGSPAAAAGGGYWAEGCNVGRSCIWLSGGRQGPGGPAWNVIGCGYQTIKDHYDYGDANGYSFDVLYADGRWDRVERGTSRPLDPNNLVTGVNVLCP</sequence>
<dbReference type="Proteomes" id="UP001550853">
    <property type="component" value="Unassembled WGS sequence"/>
</dbReference>
<reference evidence="2 3" key="1">
    <citation type="submission" date="2024-06" db="EMBL/GenBank/DDBJ databases">
        <title>The Natural Products Discovery Center: Release of the First 8490 Sequenced Strains for Exploring Actinobacteria Biosynthetic Diversity.</title>
        <authorList>
            <person name="Kalkreuter E."/>
            <person name="Kautsar S.A."/>
            <person name="Yang D."/>
            <person name="Bader C.D."/>
            <person name="Teijaro C.N."/>
            <person name="Fluegel L."/>
            <person name="Davis C.M."/>
            <person name="Simpson J.R."/>
            <person name="Lauterbach L."/>
            <person name="Steele A.D."/>
            <person name="Gui C."/>
            <person name="Meng S."/>
            <person name="Li G."/>
            <person name="Viehrig K."/>
            <person name="Ye F."/>
            <person name="Su P."/>
            <person name="Kiefer A.F."/>
            <person name="Nichols A."/>
            <person name="Cepeda A.J."/>
            <person name="Yan W."/>
            <person name="Fan B."/>
            <person name="Jiang Y."/>
            <person name="Adhikari A."/>
            <person name="Zheng C.-J."/>
            <person name="Schuster L."/>
            <person name="Cowan T.M."/>
            <person name="Smanski M.J."/>
            <person name="Chevrette M.G."/>
            <person name="De Carvalho L.P.S."/>
            <person name="Shen B."/>
        </authorList>
    </citation>
    <scope>NUCLEOTIDE SEQUENCE [LARGE SCALE GENOMIC DNA]</scope>
    <source>
        <strain evidence="2 3">NPDC033039</strain>
    </source>
</reference>
<evidence type="ECO:0008006" key="4">
    <source>
        <dbReference type="Google" id="ProtNLM"/>
    </source>
</evidence>
<keyword evidence="1" id="KW-0732">Signal</keyword>
<protein>
    <recommendedName>
        <fullName evidence="4">Peptidase inhibitor family I36</fullName>
    </recommendedName>
</protein>
<feature type="signal peptide" evidence="1">
    <location>
        <begin position="1"/>
        <end position="32"/>
    </location>
</feature>
<gene>
    <name evidence="2" type="ORF">AB0E61_19245</name>
</gene>
<feature type="chain" id="PRO_5046239532" description="Peptidase inhibitor family I36" evidence="1">
    <location>
        <begin position="33"/>
        <end position="121"/>
    </location>
</feature>
<organism evidence="2 3">
    <name type="scientific">Streptomyces catenulae</name>
    <dbReference type="NCBI Taxonomy" id="66875"/>
    <lineage>
        <taxon>Bacteria</taxon>
        <taxon>Bacillati</taxon>
        <taxon>Actinomycetota</taxon>
        <taxon>Actinomycetes</taxon>
        <taxon>Kitasatosporales</taxon>
        <taxon>Streptomycetaceae</taxon>
        <taxon>Streptomyces</taxon>
    </lineage>
</organism>
<dbReference type="RefSeq" id="WP_359041642.1">
    <property type="nucleotide sequence ID" value="NZ_JBEZVI010000015.1"/>
</dbReference>
<keyword evidence="3" id="KW-1185">Reference proteome</keyword>
<accession>A0ABV2Z2I6</accession>
<evidence type="ECO:0000313" key="3">
    <source>
        <dbReference type="Proteomes" id="UP001550853"/>
    </source>
</evidence>
<evidence type="ECO:0000313" key="2">
    <source>
        <dbReference type="EMBL" id="MEU3712214.1"/>
    </source>
</evidence>
<comment type="caution">
    <text evidence="2">The sequence shown here is derived from an EMBL/GenBank/DDBJ whole genome shotgun (WGS) entry which is preliminary data.</text>
</comment>
<name>A0ABV2Z2I6_9ACTN</name>
<evidence type="ECO:0000256" key="1">
    <source>
        <dbReference type="SAM" id="SignalP"/>
    </source>
</evidence>